<feature type="transmembrane region" description="Helical" evidence="6">
    <location>
        <begin position="313"/>
        <end position="333"/>
    </location>
</feature>
<keyword evidence="2" id="KW-0813">Transport</keyword>
<feature type="domain" description="Major facilitator superfamily (MFS) profile" evidence="7">
    <location>
        <begin position="14"/>
        <end position="399"/>
    </location>
</feature>
<evidence type="ECO:0000256" key="4">
    <source>
        <dbReference type="ARBA" id="ARBA00022989"/>
    </source>
</evidence>
<evidence type="ECO:0000256" key="6">
    <source>
        <dbReference type="SAM" id="Phobius"/>
    </source>
</evidence>
<protein>
    <submittedName>
        <fullName evidence="8">MFS transporter</fullName>
    </submittedName>
</protein>
<reference evidence="8 9" key="1">
    <citation type="submission" date="2019-06" db="EMBL/GenBank/DDBJ databases">
        <title>Sequencing the genomes of 1000 actinobacteria strains.</title>
        <authorList>
            <person name="Klenk H.-P."/>
        </authorList>
    </citation>
    <scope>NUCLEOTIDE SEQUENCE [LARGE SCALE GENOMIC DNA]</scope>
    <source>
        <strain evidence="8 9">DSM 45671</strain>
    </source>
</reference>
<comment type="subcellular location">
    <subcellularLocation>
        <location evidence="1">Cell inner membrane</location>
        <topology evidence="1">Multi-pass membrane protein</topology>
    </subcellularLocation>
</comment>
<dbReference type="OrthoDB" id="3679026at2"/>
<keyword evidence="5 6" id="KW-0472">Membrane</keyword>
<dbReference type="Gene3D" id="1.20.1720.10">
    <property type="entry name" value="Multidrug resistance protein D"/>
    <property type="match status" value="1"/>
</dbReference>
<evidence type="ECO:0000259" key="7">
    <source>
        <dbReference type="PROSITE" id="PS50850"/>
    </source>
</evidence>
<dbReference type="Gene3D" id="1.20.1250.20">
    <property type="entry name" value="MFS general substrate transporter like domains"/>
    <property type="match status" value="1"/>
</dbReference>
<feature type="transmembrane region" description="Helical" evidence="6">
    <location>
        <begin position="49"/>
        <end position="75"/>
    </location>
</feature>
<dbReference type="PANTHER" id="PTHR23501">
    <property type="entry name" value="MAJOR FACILITATOR SUPERFAMILY"/>
    <property type="match status" value="1"/>
</dbReference>
<accession>A0A561SL12</accession>
<dbReference type="InterPro" id="IPR036259">
    <property type="entry name" value="MFS_trans_sf"/>
</dbReference>
<feature type="transmembrane region" description="Helical" evidence="6">
    <location>
        <begin position="252"/>
        <end position="274"/>
    </location>
</feature>
<feature type="transmembrane region" description="Helical" evidence="6">
    <location>
        <begin position="286"/>
        <end position="306"/>
    </location>
</feature>
<proteinExistence type="predicted"/>
<dbReference type="SUPFAM" id="SSF103473">
    <property type="entry name" value="MFS general substrate transporter"/>
    <property type="match status" value="1"/>
</dbReference>
<feature type="transmembrane region" description="Helical" evidence="6">
    <location>
        <begin position="82"/>
        <end position="100"/>
    </location>
</feature>
<evidence type="ECO:0000313" key="8">
    <source>
        <dbReference type="EMBL" id="TWF75565.1"/>
    </source>
</evidence>
<dbReference type="Pfam" id="PF07690">
    <property type="entry name" value="MFS_1"/>
    <property type="match status" value="1"/>
</dbReference>
<keyword evidence="9" id="KW-1185">Reference proteome</keyword>
<evidence type="ECO:0000256" key="1">
    <source>
        <dbReference type="ARBA" id="ARBA00004429"/>
    </source>
</evidence>
<dbReference type="PANTHER" id="PTHR23501:SF191">
    <property type="entry name" value="VACUOLAR BASIC AMINO ACID TRANSPORTER 4"/>
    <property type="match status" value="1"/>
</dbReference>
<evidence type="ECO:0000313" key="9">
    <source>
        <dbReference type="Proteomes" id="UP000321261"/>
    </source>
</evidence>
<dbReference type="RefSeq" id="WP_147254745.1">
    <property type="nucleotide sequence ID" value="NZ_VIWU01000001.1"/>
</dbReference>
<feature type="transmembrane region" description="Helical" evidence="6">
    <location>
        <begin position="191"/>
        <end position="209"/>
    </location>
</feature>
<keyword evidence="4 6" id="KW-1133">Transmembrane helix</keyword>
<feature type="transmembrane region" description="Helical" evidence="6">
    <location>
        <begin position="158"/>
        <end position="179"/>
    </location>
</feature>
<feature type="transmembrane region" description="Helical" evidence="6">
    <location>
        <begin position="215"/>
        <end position="232"/>
    </location>
</feature>
<gene>
    <name evidence="8" type="ORF">FHX44_111449</name>
</gene>
<dbReference type="EMBL" id="VIWU01000001">
    <property type="protein sequence ID" value="TWF75565.1"/>
    <property type="molecule type" value="Genomic_DNA"/>
</dbReference>
<evidence type="ECO:0000256" key="3">
    <source>
        <dbReference type="ARBA" id="ARBA00022692"/>
    </source>
</evidence>
<dbReference type="PROSITE" id="PS50850">
    <property type="entry name" value="MFS"/>
    <property type="match status" value="1"/>
</dbReference>
<name>A0A561SL12_9PSEU</name>
<sequence length="399" mass="39123">MSAAPTTRRTADAPIAPAWLALLAGPLSFGITGPTLVLAEIARDLGVSLVGAASVVTAFGWGIAVGTPLAGGLLARRGLRTALVVAALLVAAGAVLVIAVPVLAVLVVGTALQALGAAGFTVVAMSIAGSAAAMGTVTASLAVLGSIAPLVGSQVAAAWGWPVALVMPVLALLAVPAVLRAGTSGGRQAGRFDLAGAILLVAWVTALVMLTHSPVAAAVAALALTALLAWHVRRRPAGFVPVELVRAPRFLVASGLALALAVVNFGIVYAAPAMVTDLTGWTSGQLGLALLWPYLGGGAVSWFLVSGSARLSFPVWVATLAAGAVAAPAIVAFGNGSVALLFAGMAIGSLAASTGNGALALWAGAAVPQAVRPTAMGLFTLFYLLGAAFGPVLAALAVG</sequence>
<feature type="transmembrane region" description="Helical" evidence="6">
    <location>
        <begin position="375"/>
        <end position="398"/>
    </location>
</feature>
<dbReference type="AlphaFoldDB" id="A0A561SL12"/>
<dbReference type="Proteomes" id="UP000321261">
    <property type="component" value="Unassembled WGS sequence"/>
</dbReference>
<feature type="transmembrane region" description="Helical" evidence="6">
    <location>
        <begin position="339"/>
        <end position="363"/>
    </location>
</feature>
<dbReference type="InterPro" id="IPR020846">
    <property type="entry name" value="MFS_dom"/>
</dbReference>
<dbReference type="GO" id="GO:0005886">
    <property type="term" value="C:plasma membrane"/>
    <property type="evidence" value="ECO:0007669"/>
    <property type="project" value="UniProtKB-SubCell"/>
</dbReference>
<evidence type="ECO:0000256" key="2">
    <source>
        <dbReference type="ARBA" id="ARBA00022448"/>
    </source>
</evidence>
<dbReference type="InterPro" id="IPR011701">
    <property type="entry name" value="MFS"/>
</dbReference>
<comment type="caution">
    <text evidence="8">The sequence shown here is derived from an EMBL/GenBank/DDBJ whole genome shotgun (WGS) entry which is preliminary data.</text>
</comment>
<organism evidence="8 9">
    <name type="scientific">Pseudonocardia hierapolitana</name>
    <dbReference type="NCBI Taxonomy" id="1128676"/>
    <lineage>
        <taxon>Bacteria</taxon>
        <taxon>Bacillati</taxon>
        <taxon>Actinomycetota</taxon>
        <taxon>Actinomycetes</taxon>
        <taxon>Pseudonocardiales</taxon>
        <taxon>Pseudonocardiaceae</taxon>
        <taxon>Pseudonocardia</taxon>
    </lineage>
</organism>
<evidence type="ECO:0000256" key="5">
    <source>
        <dbReference type="ARBA" id="ARBA00023136"/>
    </source>
</evidence>
<keyword evidence="3 6" id="KW-0812">Transmembrane</keyword>
<dbReference type="GO" id="GO:0022857">
    <property type="term" value="F:transmembrane transporter activity"/>
    <property type="evidence" value="ECO:0007669"/>
    <property type="project" value="InterPro"/>
</dbReference>